<dbReference type="Proteomes" id="UP000245956">
    <property type="component" value="Unassembled WGS sequence"/>
</dbReference>
<dbReference type="AlphaFoldDB" id="A0A2U3EAA9"/>
<reference evidence="1 2" key="1">
    <citation type="journal article" date="2016" name="Front. Microbiol.">
        <title>Genome and transcriptome sequences reveal the specific parasitism of the nematophagous Purpureocillium lilacinum 36-1.</title>
        <authorList>
            <person name="Xie J."/>
            <person name="Li S."/>
            <person name="Mo C."/>
            <person name="Xiao X."/>
            <person name="Peng D."/>
            <person name="Wang G."/>
            <person name="Xiao Y."/>
        </authorList>
    </citation>
    <scope>NUCLEOTIDE SEQUENCE [LARGE SCALE GENOMIC DNA]</scope>
    <source>
        <strain evidence="1 2">36-1</strain>
    </source>
</reference>
<evidence type="ECO:0000313" key="2">
    <source>
        <dbReference type="Proteomes" id="UP000245956"/>
    </source>
</evidence>
<evidence type="ECO:0000313" key="1">
    <source>
        <dbReference type="EMBL" id="PWI71435.1"/>
    </source>
</evidence>
<protein>
    <submittedName>
        <fullName evidence="1">Uncharacterized protein</fullName>
    </submittedName>
</protein>
<dbReference type="EMBL" id="LCWV01000007">
    <property type="protein sequence ID" value="PWI71435.1"/>
    <property type="molecule type" value="Genomic_DNA"/>
</dbReference>
<organism evidence="1 2">
    <name type="scientific">Purpureocillium lilacinum</name>
    <name type="common">Paecilomyces lilacinus</name>
    <dbReference type="NCBI Taxonomy" id="33203"/>
    <lineage>
        <taxon>Eukaryota</taxon>
        <taxon>Fungi</taxon>
        <taxon>Dikarya</taxon>
        <taxon>Ascomycota</taxon>
        <taxon>Pezizomycotina</taxon>
        <taxon>Sordariomycetes</taxon>
        <taxon>Hypocreomycetidae</taxon>
        <taxon>Hypocreales</taxon>
        <taxon>Ophiocordycipitaceae</taxon>
        <taxon>Purpureocillium</taxon>
    </lineage>
</organism>
<accession>A0A2U3EAA9</accession>
<proteinExistence type="predicted"/>
<sequence length="256" mass="26641">MDGSLSRAPPVGWPCPAAAAAGARWVGNLNSRPGRAAPLRPGWSQVSGRLSLAARRCGWVTGNSASVWMCEIDGLVCLGACAWVAEQMLIVAALVVDSAQRRPSISRQPGGDAAQTSTPRSNDHCCLGFFVAARGCKVLRLNGRPSTSPCAWPGGMGGLLPPLRVLSPGPVAMCRFSFFVGAFDAHLGNLGRTVERAFAASKVNHDVGSLFAKRPDPGPNIVDPKGRAPQLLHGPAAISSPPHGRWVGVALDPSAM</sequence>
<gene>
    <name evidence="1" type="ORF">PCL_11529</name>
</gene>
<comment type="caution">
    <text evidence="1">The sequence shown here is derived from an EMBL/GenBank/DDBJ whole genome shotgun (WGS) entry which is preliminary data.</text>
</comment>
<name>A0A2U3EAA9_PURLI</name>